<evidence type="ECO:0000256" key="1">
    <source>
        <dbReference type="SAM" id="MobiDB-lite"/>
    </source>
</evidence>
<proteinExistence type="predicted"/>
<sequence length="327" mass="35804">MEDGRRETGDGRRETGDGRREKRYHTVQQGGSSYRFGSDDRGRGVPHHMNGVFAVEDDDVVAAFAAVVVAAFAEATSFLLAPKMKSRNGVAREERNDESDVGTSDDRCSTLNCASRIKTITMTMTKAVMRAVWLLKTDGALGSRGEDPGVVSSSDGWCFGDGAGDGVRVWGVGGCRSNVDKSMYEFEFLPGEIVTCSLEFSKFRMAAGCRSKIERRDVTVLARLIPSTMHVSALGCVCGALPELYTLYGMQIWIRGSLLRRVGRGLRCPTLAFREAGVRVLGPARRKGELVGATGRKWESGYFECFLIWWMLVGILSNLGLFRVVGL</sequence>
<dbReference type="AlphaFoldDB" id="A0A6A6JK08"/>
<keyword evidence="2" id="KW-0472">Membrane</keyword>
<dbReference type="RefSeq" id="XP_033654376.1">
    <property type="nucleotide sequence ID" value="XM_033794703.1"/>
</dbReference>
<feature type="compositionally biased region" description="Basic and acidic residues" evidence="1">
    <location>
        <begin position="1"/>
        <end position="20"/>
    </location>
</feature>
<evidence type="ECO:0000256" key="2">
    <source>
        <dbReference type="SAM" id="Phobius"/>
    </source>
</evidence>
<evidence type="ECO:0000313" key="3">
    <source>
        <dbReference type="EMBL" id="KAF2276837.1"/>
    </source>
</evidence>
<protein>
    <submittedName>
        <fullName evidence="3">Uncharacterized protein</fullName>
    </submittedName>
</protein>
<organism evidence="3 4">
    <name type="scientific">Westerdykella ornata</name>
    <dbReference type="NCBI Taxonomy" id="318751"/>
    <lineage>
        <taxon>Eukaryota</taxon>
        <taxon>Fungi</taxon>
        <taxon>Dikarya</taxon>
        <taxon>Ascomycota</taxon>
        <taxon>Pezizomycotina</taxon>
        <taxon>Dothideomycetes</taxon>
        <taxon>Pleosporomycetidae</taxon>
        <taxon>Pleosporales</taxon>
        <taxon>Sporormiaceae</taxon>
        <taxon>Westerdykella</taxon>
    </lineage>
</organism>
<feature type="transmembrane region" description="Helical" evidence="2">
    <location>
        <begin position="306"/>
        <end position="325"/>
    </location>
</feature>
<gene>
    <name evidence="3" type="ORF">EI97DRAFT_323412</name>
</gene>
<dbReference type="EMBL" id="ML986492">
    <property type="protein sequence ID" value="KAF2276837.1"/>
    <property type="molecule type" value="Genomic_DNA"/>
</dbReference>
<keyword evidence="4" id="KW-1185">Reference proteome</keyword>
<feature type="region of interest" description="Disordered" evidence="1">
    <location>
        <begin position="1"/>
        <end position="42"/>
    </location>
</feature>
<accession>A0A6A6JK08</accession>
<keyword evidence="2" id="KW-0812">Transmembrane</keyword>
<name>A0A6A6JK08_WESOR</name>
<feature type="transmembrane region" description="Helical" evidence="2">
    <location>
        <begin position="60"/>
        <end position="81"/>
    </location>
</feature>
<keyword evidence="2" id="KW-1133">Transmembrane helix</keyword>
<feature type="region of interest" description="Disordered" evidence="1">
    <location>
        <begin position="86"/>
        <end position="106"/>
    </location>
</feature>
<reference evidence="3" key="1">
    <citation type="journal article" date="2020" name="Stud. Mycol.">
        <title>101 Dothideomycetes genomes: a test case for predicting lifestyles and emergence of pathogens.</title>
        <authorList>
            <person name="Haridas S."/>
            <person name="Albert R."/>
            <person name="Binder M."/>
            <person name="Bloem J."/>
            <person name="Labutti K."/>
            <person name="Salamov A."/>
            <person name="Andreopoulos B."/>
            <person name="Baker S."/>
            <person name="Barry K."/>
            <person name="Bills G."/>
            <person name="Bluhm B."/>
            <person name="Cannon C."/>
            <person name="Castanera R."/>
            <person name="Culley D."/>
            <person name="Daum C."/>
            <person name="Ezra D."/>
            <person name="Gonzalez J."/>
            <person name="Henrissat B."/>
            <person name="Kuo A."/>
            <person name="Liang C."/>
            <person name="Lipzen A."/>
            <person name="Lutzoni F."/>
            <person name="Magnuson J."/>
            <person name="Mondo S."/>
            <person name="Nolan M."/>
            <person name="Ohm R."/>
            <person name="Pangilinan J."/>
            <person name="Park H.-J."/>
            <person name="Ramirez L."/>
            <person name="Alfaro M."/>
            <person name="Sun H."/>
            <person name="Tritt A."/>
            <person name="Yoshinaga Y."/>
            <person name="Zwiers L.-H."/>
            <person name="Turgeon B."/>
            <person name="Goodwin S."/>
            <person name="Spatafora J."/>
            <person name="Crous P."/>
            <person name="Grigoriev I."/>
        </authorList>
    </citation>
    <scope>NUCLEOTIDE SEQUENCE</scope>
    <source>
        <strain evidence="3">CBS 379.55</strain>
    </source>
</reference>
<dbReference type="Proteomes" id="UP000800097">
    <property type="component" value="Unassembled WGS sequence"/>
</dbReference>
<evidence type="ECO:0000313" key="4">
    <source>
        <dbReference type="Proteomes" id="UP000800097"/>
    </source>
</evidence>
<dbReference type="GeneID" id="54547878"/>